<evidence type="ECO:0000313" key="1">
    <source>
        <dbReference type="EMBL" id="KAK8857601.1"/>
    </source>
</evidence>
<keyword evidence="2" id="KW-1185">Reference proteome</keyword>
<evidence type="ECO:0008006" key="3">
    <source>
        <dbReference type="Google" id="ProtNLM"/>
    </source>
</evidence>
<dbReference type="Proteomes" id="UP001470230">
    <property type="component" value="Unassembled WGS sequence"/>
</dbReference>
<dbReference type="SUPFAM" id="SSF48403">
    <property type="entry name" value="Ankyrin repeat"/>
    <property type="match status" value="1"/>
</dbReference>
<organism evidence="1 2">
    <name type="scientific">Tritrichomonas musculus</name>
    <dbReference type="NCBI Taxonomy" id="1915356"/>
    <lineage>
        <taxon>Eukaryota</taxon>
        <taxon>Metamonada</taxon>
        <taxon>Parabasalia</taxon>
        <taxon>Tritrichomonadida</taxon>
        <taxon>Tritrichomonadidae</taxon>
        <taxon>Tritrichomonas</taxon>
    </lineage>
</organism>
<evidence type="ECO:0000313" key="2">
    <source>
        <dbReference type="Proteomes" id="UP001470230"/>
    </source>
</evidence>
<protein>
    <recommendedName>
        <fullName evidence="3">DUF3447 domain-containing protein</fullName>
    </recommendedName>
</protein>
<dbReference type="PANTHER" id="PTHR24159:SF5">
    <property type="entry name" value="ANK_REP_REGION DOMAIN-CONTAINING PROTEIN"/>
    <property type="match status" value="1"/>
</dbReference>
<dbReference type="InterPro" id="IPR036770">
    <property type="entry name" value="Ankyrin_rpt-contain_sf"/>
</dbReference>
<dbReference type="Gene3D" id="1.25.40.20">
    <property type="entry name" value="Ankyrin repeat-containing domain"/>
    <property type="match status" value="1"/>
</dbReference>
<dbReference type="PANTHER" id="PTHR24159">
    <property type="match status" value="1"/>
</dbReference>
<gene>
    <name evidence="1" type="ORF">M9Y10_016006</name>
</gene>
<proteinExistence type="predicted"/>
<dbReference type="EMBL" id="JAPFFF010000020">
    <property type="protein sequence ID" value="KAK8857601.1"/>
    <property type="molecule type" value="Genomic_DNA"/>
</dbReference>
<reference evidence="1 2" key="1">
    <citation type="submission" date="2024-04" db="EMBL/GenBank/DDBJ databases">
        <title>Tritrichomonas musculus Genome.</title>
        <authorList>
            <person name="Alves-Ferreira E."/>
            <person name="Grigg M."/>
            <person name="Lorenzi H."/>
            <person name="Galac M."/>
        </authorList>
    </citation>
    <scope>NUCLEOTIDE SEQUENCE [LARGE SCALE GENOMIC DNA]</scope>
    <source>
        <strain evidence="1 2">EAF2021</strain>
    </source>
</reference>
<name>A0ABR2I5D3_9EUKA</name>
<accession>A0ABR2I5D3</accession>
<sequence>MEIQKYFEQKKDLHNLLLQYLDSEEDAIEFYENLIYLFETKKISENQKEFKALLQLLTAISKNHHRTSDFFSKIEQILLYFKEAIKQTFSNYQIFKIFKSNKLILLILLTNNMITLDKHAISQLFEQRSPSVTKSCHFFYTELKNLIDEKERKKIENRLLNYDSNIFSNFEENRKNGENESYICQLIRNDSIEEFDLYLNQTNVSHSARINFSVFETNSFLLNKNPTLIEYAVFFGSIQIFQYLRLNNVELKPSLWLYAIHGRNADLIHLLEESQVKPKDKSYQECLEEAIKCHHNEIAQYIQDNFLNDQKIKNDFNKSVLGMSFNYLNYSFLPNEFDSNIIFYYFCRYGYVDFVNDLLKNMDLNVNEKIKISHFFYFC</sequence>
<comment type="caution">
    <text evidence="1">The sequence shown here is derived from an EMBL/GenBank/DDBJ whole genome shotgun (WGS) entry which is preliminary data.</text>
</comment>